<feature type="compositionally biased region" description="Pro residues" evidence="1">
    <location>
        <begin position="810"/>
        <end position="821"/>
    </location>
</feature>
<feature type="region of interest" description="Disordered" evidence="1">
    <location>
        <begin position="1"/>
        <end position="88"/>
    </location>
</feature>
<evidence type="ECO:0000256" key="1">
    <source>
        <dbReference type="SAM" id="MobiDB-lite"/>
    </source>
</evidence>
<evidence type="ECO:0000313" key="2">
    <source>
        <dbReference type="EMBL" id="TEB38270.1"/>
    </source>
</evidence>
<name>A0A4Y7TVR1_COPMI</name>
<feature type="compositionally biased region" description="Low complexity" evidence="1">
    <location>
        <begin position="952"/>
        <end position="964"/>
    </location>
</feature>
<feature type="compositionally biased region" description="Low complexity" evidence="1">
    <location>
        <begin position="366"/>
        <end position="406"/>
    </location>
</feature>
<feature type="region of interest" description="Disordered" evidence="1">
    <location>
        <begin position="353"/>
        <end position="406"/>
    </location>
</feature>
<feature type="compositionally biased region" description="Polar residues" evidence="1">
    <location>
        <begin position="577"/>
        <end position="589"/>
    </location>
</feature>
<dbReference type="Proteomes" id="UP000298030">
    <property type="component" value="Unassembled WGS sequence"/>
</dbReference>
<reference evidence="2 3" key="1">
    <citation type="journal article" date="2019" name="Nat. Ecol. Evol.">
        <title>Megaphylogeny resolves global patterns of mushroom evolution.</title>
        <authorList>
            <person name="Varga T."/>
            <person name="Krizsan K."/>
            <person name="Foldi C."/>
            <person name="Dima B."/>
            <person name="Sanchez-Garcia M."/>
            <person name="Sanchez-Ramirez S."/>
            <person name="Szollosi G.J."/>
            <person name="Szarkandi J.G."/>
            <person name="Papp V."/>
            <person name="Albert L."/>
            <person name="Andreopoulos W."/>
            <person name="Angelini C."/>
            <person name="Antonin V."/>
            <person name="Barry K.W."/>
            <person name="Bougher N.L."/>
            <person name="Buchanan P."/>
            <person name="Buyck B."/>
            <person name="Bense V."/>
            <person name="Catcheside P."/>
            <person name="Chovatia M."/>
            <person name="Cooper J."/>
            <person name="Damon W."/>
            <person name="Desjardin D."/>
            <person name="Finy P."/>
            <person name="Geml J."/>
            <person name="Haridas S."/>
            <person name="Hughes K."/>
            <person name="Justo A."/>
            <person name="Karasinski D."/>
            <person name="Kautmanova I."/>
            <person name="Kiss B."/>
            <person name="Kocsube S."/>
            <person name="Kotiranta H."/>
            <person name="LaButti K.M."/>
            <person name="Lechner B.E."/>
            <person name="Liimatainen K."/>
            <person name="Lipzen A."/>
            <person name="Lukacs Z."/>
            <person name="Mihaltcheva S."/>
            <person name="Morgado L.N."/>
            <person name="Niskanen T."/>
            <person name="Noordeloos M.E."/>
            <person name="Ohm R.A."/>
            <person name="Ortiz-Santana B."/>
            <person name="Ovrebo C."/>
            <person name="Racz N."/>
            <person name="Riley R."/>
            <person name="Savchenko A."/>
            <person name="Shiryaev A."/>
            <person name="Soop K."/>
            <person name="Spirin V."/>
            <person name="Szebenyi C."/>
            <person name="Tomsovsky M."/>
            <person name="Tulloss R.E."/>
            <person name="Uehling J."/>
            <person name="Grigoriev I.V."/>
            <person name="Vagvolgyi C."/>
            <person name="Papp T."/>
            <person name="Martin F.M."/>
            <person name="Miettinen O."/>
            <person name="Hibbett D.S."/>
            <person name="Nagy L.G."/>
        </authorList>
    </citation>
    <scope>NUCLEOTIDE SEQUENCE [LARGE SCALE GENOMIC DNA]</scope>
    <source>
        <strain evidence="2 3">FP101781</strain>
    </source>
</reference>
<organism evidence="2 3">
    <name type="scientific">Coprinellus micaceus</name>
    <name type="common">Glistening ink-cap mushroom</name>
    <name type="synonym">Coprinus micaceus</name>
    <dbReference type="NCBI Taxonomy" id="71717"/>
    <lineage>
        <taxon>Eukaryota</taxon>
        <taxon>Fungi</taxon>
        <taxon>Dikarya</taxon>
        <taxon>Basidiomycota</taxon>
        <taxon>Agaricomycotina</taxon>
        <taxon>Agaricomycetes</taxon>
        <taxon>Agaricomycetidae</taxon>
        <taxon>Agaricales</taxon>
        <taxon>Agaricineae</taxon>
        <taxon>Psathyrellaceae</taxon>
        <taxon>Coprinellus</taxon>
    </lineage>
</organism>
<feature type="compositionally biased region" description="Polar residues" evidence="1">
    <location>
        <begin position="1101"/>
        <end position="1111"/>
    </location>
</feature>
<feature type="compositionally biased region" description="Basic and acidic residues" evidence="1">
    <location>
        <begin position="1014"/>
        <end position="1023"/>
    </location>
</feature>
<dbReference type="EMBL" id="QPFP01000003">
    <property type="protein sequence ID" value="TEB38270.1"/>
    <property type="molecule type" value="Genomic_DNA"/>
</dbReference>
<feature type="region of interest" description="Disordered" evidence="1">
    <location>
        <begin position="192"/>
        <end position="224"/>
    </location>
</feature>
<feature type="compositionally biased region" description="Polar residues" evidence="1">
    <location>
        <begin position="151"/>
        <end position="173"/>
    </location>
</feature>
<feature type="region of interest" description="Disordered" evidence="1">
    <location>
        <begin position="443"/>
        <end position="624"/>
    </location>
</feature>
<sequence length="1196" mass="126841">MAEGSTSQGVTNSIPPPPSLTGFSFHTIGKQPELLKRINDAAPGSNGTGQYDFSPSPSPDLEEQLLMPSESSPGNSDAQQHPPKRNRLLDALAPDVDVEMGVVDDDVNLNVGASPGPKQMASSTPLISRLHYGSTSTTSQSSHGHVFATPHNASSQPSSVSDQNKAVKNSSAEHGTAVHLANAGFALSTSSASAFSTRPTHHPSVPPTPPPEIDGPSGSSAPRTVTPYESMRTVQARLQSLLDTGLASSEDFNAIRELAQVAKVESTSVSVASQKAVTLAQKALAAAQDAMSASQDCVKVSHAAKARWEAAIQGCEKFMEQRSSKIKQQQDAFKKELTSLGENIKALEEADRKRAAQRAAERKALEQQQAQQVAATALQQAPASGSTPSSSVPAPAPNGASAPVHPVQPAVPVAEHHDDIARQYVLADEFARLRHEVEELRKLAQDRNREDSTKPEEDPQKKTLGPEQKRKQEDPKQQPRHAKQEPEPEQQAPRPRQPTQLQSVLIPLQPPLPHRKPQQALQPAKPTTDPQTLERELKEKLKTHKKSSVSASSSSLISSAGPSTPTLPQNGYMGPASQHSPIPASSSLPNLKREATHPKTAPAKVKAEALEDEIPPAPPLPHRKAPSVLSMQLEYPPSSIPSSLSFPAQPRPPNPLALRIPQRGIVPSPVRNRVASGAESEDSPIHIHRQGSDPGNLPIIFPSSSSLTMETPPHLATSLSSMASGPFSADGVKPEPIEDKAPPPPGARTSVVHPPIATLSVGPSPVESSTSSSISTSAPSISNASQHATRKNKGKGKAHRVTSSTSNVSRPPPFAQLPPKPINGLGPTQNSQPGPAGSNSVPPSPQNPASTTTQHRSQPQTPTSASASRGPGNDPRRAAPASSRPLLSNSDRSYVPARSPSPAPANHRSRSPGLRQRNISRLQPRGDHYSPGRGRRRSASPRRSPPPRSHSRSGSPARSGFAGRRPARSPPPHARRVMQPYRRPQSPDHGAPTAGVKRPHEDANNSTAPPPIRRRVEERHLREPASGPPSQHQGHESPYQQWVEEWSLNAQYSGSPGSSTRPRQQQTVDGDRGRAKLASRLSDARAVPESQAPQLPRQGHVQLQQLNNNPPSRVGSPTMESSSGAPSLLQRFGGGGGHQAPRNPAPNSRGSRGTHRGGRGRGGSGGGGGAQSHQSLNNRISESSGTVSLLQRIDQG</sequence>
<feature type="compositionally biased region" description="Polar residues" evidence="1">
    <location>
        <begin position="1048"/>
        <end position="1068"/>
    </location>
</feature>
<feature type="compositionally biased region" description="Pro residues" evidence="1">
    <location>
        <begin position="204"/>
        <end position="213"/>
    </location>
</feature>
<dbReference type="AlphaFoldDB" id="A0A4Y7TVR1"/>
<dbReference type="OrthoDB" id="3071326at2759"/>
<feature type="compositionally biased region" description="Low complexity" evidence="1">
    <location>
        <begin position="638"/>
        <end position="647"/>
    </location>
</feature>
<evidence type="ECO:0000313" key="3">
    <source>
        <dbReference type="Proteomes" id="UP000298030"/>
    </source>
</evidence>
<feature type="compositionally biased region" description="Polar residues" evidence="1">
    <location>
        <begin position="69"/>
        <end position="79"/>
    </location>
</feature>
<feature type="compositionally biased region" description="Polar residues" evidence="1">
    <location>
        <begin position="826"/>
        <end position="867"/>
    </location>
</feature>
<protein>
    <submittedName>
        <fullName evidence="2">Uncharacterized protein</fullName>
    </submittedName>
</protein>
<feature type="compositionally biased region" description="Gly residues" evidence="1">
    <location>
        <begin position="1160"/>
        <end position="1170"/>
    </location>
</feature>
<feature type="compositionally biased region" description="Basic and acidic residues" evidence="1">
    <location>
        <begin position="467"/>
        <end position="486"/>
    </location>
</feature>
<feature type="compositionally biased region" description="Polar residues" evidence="1">
    <location>
        <begin position="1"/>
        <end position="13"/>
    </location>
</feature>
<dbReference type="STRING" id="71717.A0A4Y7TVR1"/>
<feature type="compositionally biased region" description="Basic residues" evidence="1">
    <location>
        <begin position="788"/>
        <end position="800"/>
    </location>
</feature>
<feature type="compositionally biased region" description="Low complexity" evidence="1">
    <location>
        <begin position="760"/>
        <end position="785"/>
    </location>
</feature>
<proteinExistence type="predicted"/>
<feature type="compositionally biased region" description="Basic and acidic residues" evidence="1">
    <location>
        <begin position="443"/>
        <end position="461"/>
    </location>
</feature>
<feature type="compositionally biased region" description="Low complexity" evidence="1">
    <location>
        <begin position="489"/>
        <end position="500"/>
    </location>
</feature>
<feature type="region of interest" description="Disordered" evidence="1">
    <location>
        <begin position="107"/>
        <end position="174"/>
    </location>
</feature>
<feature type="region of interest" description="Disordered" evidence="1">
    <location>
        <begin position="638"/>
        <end position="1196"/>
    </location>
</feature>
<feature type="compositionally biased region" description="Basic and acidic residues" evidence="1">
    <location>
        <begin position="353"/>
        <end position="365"/>
    </location>
</feature>
<keyword evidence="3" id="KW-1185">Reference proteome</keyword>
<feature type="compositionally biased region" description="Basic and acidic residues" evidence="1">
    <location>
        <begin position="732"/>
        <end position="741"/>
    </location>
</feature>
<accession>A0A4Y7TVR1</accession>
<gene>
    <name evidence="2" type="ORF">FA13DRAFT_1725917</name>
</gene>
<comment type="caution">
    <text evidence="2">The sequence shown here is derived from an EMBL/GenBank/DDBJ whole genome shotgun (WGS) entry which is preliminary data.</text>
</comment>
<feature type="compositionally biased region" description="Polar residues" evidence="1">
    <location>
        <begin position="1171"/>
        <end position="1189"/>
    </location>
</feature>
<feature type="compositionally biased region" description="Low complexity" evidence="1">
    <location>
        <begin position="548"/>
        <end position="563"/>
    </location>
</feature>